<comment type="caution">
    <text evidence="3">The sequence shown here is derived from an EMBL/GenBank/DDBJ whole genome shotgun (WGS) entry which is preliminary data.</text>
</comment>
<evidence type="ECO:0000256" key="1">
    <source>
        <dbReference type="SAM" id="MobiDB-lite"/>
    </source>
</evidence>
<dbReference type="PANTHER" id="PTHR30383:SF5">
    <property type="entry name" value="SGNH HYDROLASE-TYPE ESTERASE DOMAIN-CONTAINING PROTEIN"/>
    <property type="match status" value="1"/>
</dbReference>
<organism evidence="3 4">
    <name type="scientific">Naegleria lovaniensis</name>
    <name type="common">Amoeba</name>
    <dbReference type="NCBI Taxonomy" id="51637"/>
    <lineage>
        <taxon>Eukaryota</taxon>
        <taxon>Discoba</taxon>
        <taxon>Heterolobosea</taxon>
        <taxon>Tetramitia</taxon>
        <taxon>Eutetramitia</taxon>
        <taxon>Vahlkampfiidae</taxon>
        <taxon>Naegleria</taxon>
    </lineage>
</organism>
<sequence>MGQKDSTSNRTAHSQPTQKTVEIDSHEISFPIIAIGDSLTRGYYQKGIKYHPYCVELTRLLNMEVEKYKVYQFGVSGEQTSSMKERLPRFLLKQLTEYDVHYHCVDERFDNMTPNALPFVPSKDYRAAIIIGGTNDLAFVKSSEDITNNLIDMYNTCLKQQSIEWIIVCSIPSCFADDMEHLQVKKQQVNENIRNFVQQCNQKQQFPGKKLIFIDLMNDLNWRKCTPEERMEYWDTDKLHFTPKGSDKLAQIIFCGLKNANML</sequence>
<evidence type="ECO:0000313" key="4">
    <source>
        <dbReference type="Proteomes" id="UP000816034"/>
    </source>
</evidence>
<reference evidence="3 4" key="1">
    <citation type="journal article" date="2018" name="BMC Genomics">
        <title>The genome of Naegleria lovaniensis, the basis for a comparative approach to unravel pathogenicity factors of the human pathogenic amoeba N. fowleri.</title>
        <authorList>
            <person name="Liechti N."/>
            <person name="Schurch N."/>
            <person name="Bruggmann R."/>
            <person name="Wittwer M."/>
        </authorList>
    </citation>
    <scope>NUCLEOTIDE SEQUENCE [LARGE SCALE GENOMIC DNA]</scope>
    <source>
        <strain evidence="3 4">ATCC 30569</strain>
    </source>
</reference>
<dbReference type="GeneID" id="68104848"/>
<name>A0AA88H2P1_NAELO</name>
<accession>A0AA88H2P1</accession>
<evidence type="ECO:0000259" key="2">
    <source>
        <dbReference type="Pfam" id="PF13472"/>
    </source>
</evidence>
<proteinExistence type="predicted"/>
<gene>
    <name evidence="3" type="ORF">C9374_012394</name>
</gene>
<keyword evidence="4" id="KW-1185">Reference proteome</keyword>
<dbReference type="EMBL" id="PYSW02000005">
    <property type="protein sequence ID" value="KAG2392142.1"/>
    <property type="molecule type" value="Genomic_DNA"/>
</dbReference>
<dbReference type="Gene3D" id="3.40.50.1110">
    <property type="entry name" value="SGNH hydrolase"/>
    <property type="match status" value="1"/>
</dbReference>
<protein>
    <recommendedName>
        <fullName evidence="2">SGNH hydrolase-type esterase domain-containing protein</fullName>
    </recommendedName>
</protein>
<feature type="domain" description="SGNH hydrolase-type esterase" evidence="2">
    <location>
        <begin position="34"/>
        <end position="246"/>
    </location>
</feature>
<dbReference type="SUPFAM" id="SSF52266">
    <property type="entry name" value="SGNH hydrolase"/>
    <property type="match status" value="1"/>
</dbReference>
<dbReference type="GO" id="GO:0004622">
    <property type="term" value="F:phosphatidylcholine lysophospholipase activity"/>
    <property type="evidence" value="ECO:0007669"/>
    <property type="project" value="TreeGrafter"/>
</dbReference>
<dbReference type="InterPro" id="IPR051532">
    <property type="entry name" value="Ester_Hydrolysis_Enzymes"/>
</dbReference>
<dbReference type="Pfam" id="PF13472">
    <property type="entry name" value="Lipase_GDSL_2"/>
    <property type="match status" value="1"/>
</dbReference>
<dbReference type="InterPro" id="IPR013830">
    <property type="entry name" value="SGNH_hydro"/>
</dbReference>
<evidence type="ECO:0000313" key="3">
    <source>
        <dbReference type="EMBL" id="KAG2392142.1"/>
    </source>
</evidence>
<feature type="region of interest" description="Disordered" evidence="1">
    <location>
        <begin position="1"/>
        <end position="20"/>
    </location>
</feature>
<dbReference type="RefSeq" id="XP_044554036.1">
    <property type="nucleotide sequence ID" value="XM_044688155.1"/>
</dbReference>
<dbReference type="InterPro" id="IPR036514">
    <property type="entry name" value="SGNH_hydro_sf"/>
</dbReference>
<dbReference type="AlphaFoldDB" id="A0AA88H2P1"/>
<dbReference type="PANTHER" id="PTHR30383">
    <property type="entry name" value="THIOESTERASE 1/PROTEASE 1/LYSOPHOSPHOLIPASE L1"/>
    <property type="match status" value="1"/>
</dbReference>
<dbReference type="Proteomes" id="UP000816034">
    <property type="component" value="Unassembled WGS sequence"/>
</dbReference>
<dbReference type="CDD" id="cd00229">
    <property type="entry name" value="SGNH_hydrolase"/>
    <property type="match status" value="1"/>
</dbReference>